<comment type="caution">
    <text evidence="1">The sequence shown here is derived from an EMBL/GenBank/DDBJ whole genome shotgun (WGS) entry which is preliminary data.</text>
</comment>
<dbReference type="EMBL" id="JBHTIB010000002">
    <property type="protein sequence ID" value="MFD0834824.1"/>
    <property type="molecule type" value="Genomic_DNA"/>
</dbReference>
<evidence type="ECO:0008006" key="3">
    <source>
        <dbReference type="Google" id="ProtNLM"/>
    </source>
</evidence>
<evidence type="ECO:0000313" key="2">
    <source>
        <dbReference type="Proteomes" id="UP001597011"/>
    </source>
</evidence>
<dbReference type="RefSeq" id="WP_379939388.1">
    <property type="nucleotide sequence ID" value="NZ_JBHTIB010000002.1"/>
</dbReference>
<reference evidence="2" key="1">
    <citation type="journal article" date="2019" name="Int. J. Syst. Evol. Microbiol.">
        <title>The Global Catalogue of Microorganisms (GCM) 10K type strain sequencing project: providing services to taxonomists for standard genome sequencing and annotation.</title>
        <authorList>
            <consortium name="The Broad Institute Genomics Platform"/>
            <consortium name="The Broad Institute Genome Sequencing Center for Infectious Disease"/>
            <person name="Wu L."/>
            <person name="Ma J."/>
        </authorList>
    </citation>
    <scope>NUCLEOTIDE SEQUENCE [LARGE SCALE GENOMIC DNA]</scope>
    <source>
        <strain evidence="2">CCUG 60529</strain>
    </source>
</reference>
<protein>
    <recommendedName>
        <fullName evidence="3">CHAT domain-containing protein</fullName>
    </recommendedName>
</protein>
<evidence type="ECO:0000313" key="1">
    <source>
        <dbReference type="EMBL" id="MFD0834824.1"/>
    </source>
</evidence>
<name>A0ABW3BQJ5_9FLAO</name>
<accession>A0ABW3BQJ5</accession>
<keyword evidence="2" id="KW-1185">Reference proteome</keyword>
<organism evidence="1 2">
    <name type="scientific">Mariniflexile aquimaris</name>
    <dbReference type="NCBI Taxonomy" id="881009"/>
    <lineage>
        <taxon>Bacteria</taxon>
        <taxon>Pseudomonadati</taxon>
        <taxon>Bacteroidota</taxon>
        <taxon>Flavobacteriia</taxon>
        <taxon>Flavobacteriales</taxon>
        <taxon>Flavobacteriaceae</taxon>
        <taxon>Mariniflexile</taxon>
    </lineage>
</organism>
<dbReference type="Proteomes" id="UP001597011">
    <property type="component" value="Unassembled WGS sequence"/>
</dbReference>
<proteinExistence type="predicted"/>
<sequence length="633" mass="73202">MFKPPQINSDYFLIVNYEKPLLTAVILSYVNNVGDYVPTFEFAEVTSNANDFDETKLHEGEIDEHYISRVRSQEFNIKVHNSLKRLRRCKYLIIIGLSKDQISYLDFLNDYNTIYIDTIEEADFSLSHLVEKSGYLPCNSNNVYDALYVAIENNLVLQIDESAGDVVFDDSYKRGVVVIERVNNSTLPLAISYATAVNANLKLIDSPDVDPSKYRVLIQKWKENASDGIEDQIAFNDLSALIYPSIEHIDFLKYEFATFFTKGAPYGLILKNQIPISHVNLQLLPDFFLFNNIQIDSFSDSPSAVVFSPLEFQDEETDSVIEYLENKNLFVKSLIGKNATVFNLDNHIKEYPYSILHMCSHGGEIKGSRITETFKDRDGNGHTIIYDEVATFALSPYQDLHPVTTKSFFRTFDGYIWRSKELKAIEYPNYVFLDMQNYLRKNKDKDRSKKVIVDGSCYIKCYDFHSQAMFNHLASGHSPLIFNNTCWSWSAISESFLAVGAKAYIGTLWAINNDVAKISAEHFYEDIFDGTILEAFHKIHQKAIGTKDENIYSFWGLHFSRVMSGINKESSRKIVLLKMHKSLQIWKNKLENTTRRGMRKNINEFIDWNAREQFKDFKTEITEMYLRDKRIKK</sequence>
<gene>
    <name evidence="1" type="ORF">ACFQ0I_03540</name>
</gene>